<dbReference type="EMBL" id="CP159578">
    <property type="protein sequence ID" value="XCJ78640.1"/>
    <property type="molecule type" value="Genomic_DNA"/>
</dbReference>
<dbReference type="GO" id="GO:1905502">
    <property type="term" value="F:acetyl-CoA binding"/>
    <property type="evidence" value="ECO:0007669"/>
    <property type="project" value="TreeGrafter"/>
</dbReference>
<dbReference type="Pfam" id="PF00583">
    <property type="entry name" value="Acetyltransf_1"/>
    <property type="match status" value="1"/>
</dbReference>
<evidence type="ECO:0000259" key="1">
    <source>
        <dbReference type="PROSITE" id="PS51186"/>
    </source>
</evidence>
<dbReference type="InterPro" id="IPR039840">
    <property type="entry name" value="NAA80"/>
</dbReference>
<dbReference type="AlphaFoldDB" id="A0AB74UCL4"/>
<dbReference type="RefSeq" id="WP_353979615.1">
    <property type="nucleotide sequence ID" value="NZ_CP159578.1"/>
</dbReference>
<dbReference type="GO" id="GO:0005737">
    <property type="term" value="C:cytoplasm"/>
    <property type="evidence" value="ECO:0007669"/>
    <property type="project" value="TreeGrafter"/>
</dbReference>
<dbReference type="Gene3D" id="3.40.630.30">
    <property type="match status" value="1"/>
</dbReference>
<name>A0AB74UCL4_9GAMM</name>
<dbReference type="PANTHER" id="PTHR13538">
    <property type="entry name" value="N-ACETYLTRANSFERASE 6"/>
    <property type="match status" value="1"/>
</dbReference>
<feature type="domain" description="N-acetyltransferase" evidence="1">
    <location>
        <begin position="6"/>
        <end position="162"/>
    </location>
</feature>
<gene>
    <name evidence="2" type="ORF">ABV408_14520</name>
</gene>
<dbReference type="GO" id="GO:0008080">
    <property type="term" value="F:N-acetyltransferase activity"/>
    <property type="evidence" value="ECO:0007669"/>
    <property type="project" value="InterPro"/>
</dbReference>
<dbReference type="SUPFAM" id="SSF55729">
    <property type="entry name" value="Acyl-CoA N-acyltransferases (Nat)"/>
    <property type="match status" value="1"/>
</dbReference>
<reference evidence="2" key="1">
    <citation type="submission" date="2024-06" db="EMBL/GenBank/DDBJ databases">
        <title>Complete genome of Salinicola endophyticus HNIBRBA4755.</title>
        <authorList>
            <person name="Shin S.Y."/>
            <person name="Kang H."/>
            <person name="Song J."/>
        </authorList>
    </citation>
    <scope>NUCLEOTIDE SEQUENCE</scope>
    <source>
        <strain evidence="2">HNIBRBA4755</strain>
    </source>
</reference>
<dbReference type="InterPro" id="IPR000182">
    <property type="entry name" value="GNAT_dom"/>
</dbReference>
<evidence type="ECO:0000313" key="2">
    <source>
        <dbReference type="EMBL" id="XCJ78640.1"/>
    </source>
</evidence>
<proteinExistence type="predicted"/>
<dbReference type="PANTHER" id="PTHR13538:SF4">
    <property type="entry name" value="N-ALPHA-ACETYLTRANSFERASE 80"/>
    <property type="match status" value="1"/>
</dbReference>
<dbReference type="InterPro" id="IPR016181">
    <property type="entry name" value="Acyl_CoA_acyltransferase"/>
</dbReference>
<sequence>MSQPLPELRRLRPDSPHLDTLARWTYGAWGARYPEESWPQWHDHLRRQCGEQGVPSVFVAIADVSGREIPVGTASLTASDLDSRPELTPWLASVFVPPAWRGRGIASALVERVAEEARVSGCPGCYLYTPDQQALYARLGWQAQEELDYRGERVTLMWREWPA</sequence>
<protein>
    <submittedName>
        <fullName evidence="2">GNAT family N-acetyltransferase</fullName>
    </submittedName>
</protein>
<organism evidence="2">
    <name type="scientific">Salinicola endophyticus</name>
    <dbReference type="NCBI Taxonomy" id="1949083"/>
    <lineage>
        <taxon>Bacteria</taxon>
        <taxon>Pseudomonadati</taxon>
        <taxon>Pseudomonadota</taxon>
        <taxon>Gammaproteobacteria</taxon>
        <taxon>Oceanospirillales</taxon>
        <taxon>Halomonadaceae</taxon>
        <taxon>Salinicola</taxon>
    </lineage>
</organism>
<dbReference type="CDD" id="cd04301">
    <property type="entry name" value="NAT_SF"/>
    <property type="match status" value="1"/>
</dbReference>
<dbReference type="PROSITE" id="PS51186">
    <property type="entry name" value="GNAT"/>
    <property type="match status" value="1"/>
</dbReference>
<accession>A0AB74UCL4</accession>